<feature type="compositionally biased region" description="Basic residues" evidence="1">
    <location>
        <begin position="34"/>
        <end position="49"/>
    </location>
</feature>
<proteinExistence type="predicted"/>
<dbReference type="Proteomes" id="UP001286313">
    <property type="component" value="Unassembled WGS sequence"/>
</dbReference>
<feature type="signal peptide" evidence="2">
    <location>
        <begin position="1"/>
        <end position="23"/>
    </location>
</feature>
<comment type="caution">
    <text evidence="3">The sequence shown here is derived from an EMBL/GenBank/DDBJ whole genome shotgun (WGS) entry which is preliminary data.</text>
</comment>
<evidence type="ECO:0000256" key="2">
    <source>
        <dbReference type="SAM" id="SignalP"/>
    </source>
</evidence>
<organism evidence="3 4">
    <name type="scientific">Petrolisthes cinctipes</name>
    <name type="common">Flat porcelain crab</name>
    <dbReference type="NCBI Taxonomy" id="88211"/>
    <lineage>
        <taxon>Eukaryota</taxon>
        <taxon>Metazoa</taxon>
        <taxon>Ecdysozoa</taxon>
        <taxon>Arthropoda</taxon>
        <taxon>Crustacea</taxon>
        <taxon>Multicrustacea</taxon>
        <taxon>Malacostraca</taxon>
        <taxon>Eumalacostraca</taxon>
        <taxon>Eucarida</taxon>
        <taxon>Decapoda</taxon>
        <taxon>Pleocyemata</taxon>
        <taxon>Anomura</taxon>
        <taxon>Galatheoidea</taxon>
        <taxon>Porcellanidae</taxon>
        <taxon>Petrolisthes</taxon>
    </lineage>
</organism>
<keyword evidence="4" id="KW-1185">Reference proteome</keyword>
<feature type="region of interest" description="Disordered" evidence="1">
    <location>
        <begin position="23"/>
        <end position="49"/>
    </location>
</feature>
<dbReference type="AlphaFoldDB" id="A0AAE1EV68"/>
<gene>
    <name evidence="3" type="ORF">Pcinc_031926</name>
</gene>
<sequence>MNFTQLVLTLLVALTAFCASVSGTPEANPDPSFKKHHHKKGHYGHHHGYGHQHHGYGHGHYYRPVYHIPVYYHHYKKW</sequence>
<protein>
    <submittedName>
        <fullName evidence="3">Uncharacterized protein</fullName>
    </submittedName>
</protein>
<evidence type="ECO:0000313" key="3">
    <source>
        <dbReference type="EMBL" id="KAK3862184.1"/>
    </source>
</evidence>
<feature type="chain" id="PRO_5042120134" evidence="2">
    <location>
        <begin position="24"/>
        <end position="78"/>
    </location>
</feature>
<evidence type="ECO:0000256" key="1">
    <source>
        <dbReference type="SAM" id="MobiDB-lite"/>
    </source>
</evidence>
<evidence type="ECO:0000313" key="4">
    <source>
        <dbReference type="Proteomes" id="UP001286313"/>
    </source>
</evidence>
<dbReference type="EMBL" id="JAWQEG010004301">
    <property type="protein sequence ID" value="KAK3862184.1"/>
    <property type="molecule type" value="Genomic_DNA"/>
</dbReference>
<accession>A0AAE1EV68</accession>
<keyword evidence="2" id="KW-0732">Signal</keyword>
<name>A0AAE1EV68_PETCI</name>
<reference evidence="3" key="1">
    <citation type="submission" date="2023-10" db="EMBL/GenBank/DDBJ databases">
        <title>Genome assemblies of two species of porcelain crab, Petrolisthes cinctipes and Petrolisthes manimaculis (Anomura: Porcellanidae).</title>
        <authorList>
            <person name="Angst P."/>
        </authorList>
    </citation>
    <scope>NUCLEOTIDE SEQUENCE</scope>
    <source>
        <strain evidence="3">PB745_01</strain>
        <tissue evidence="3">Gill</tissue>
    </source>
</reference>